<name>A0A6S7CIN4_9BURK</name>
<feature type="compositionally biased region" description="Basic residues" evidence="1">
    <location>
        <begin position="58"/>
        <end position="70"/>
    </location>
</feature>
<accession>A0A6S7CIN4</accession>
<dbReference type="AlphaFoldDB" id="A0A6S7CIN4"/>
<dbReference type="Proteomes" id="UP000494117">
    <property type="component" value="Unassembled WGS sequence"/>
</dbReference>
<evidence type="ECO:0000313" key="2">
    <source>
        <dbReference type="EMBL" id="CAB3850123.1"/>
    </source>
</evidence>
<feature type="region of interest" description="Disordered" evidence="1">
    <location>
        <begin position="40"/>
        <end position="70"/>
    </location>
</feature>
<dbReference type="NCBIfam" id="TIGR01635">
    <property type="entry name" value="tail_comp_S"/>
    <property type="match status" value="1"/>
</dbReference>
<sequence>MSDDFQAIEEWAAGLLARLKPAERRRVNRAVAIELRRNESQRIASQQAPDGSPFAPRRAPKNLRGKKGQVRRKMFARLRTAQHMRIEATDTEAVVGYTGRSARIALTHQEGRTDRPARGQQAVRYPRRRLIGFTQTSRDRVLDTLAQHLAGRKL</sequence>
<proteinExistence type="predicted"/>
<dbReference type="InterPro" id="IPR006522">
    <property type="entry name" value="Phage_virion_morphogenesis"/>
</dbReference>
<organism evidence="2 3">
    <name type="scientific">Achromobacter anxifer</name>
    <dbReference type="NCBI Taxonomy" id="1287737"/>
    <lineage>
        <taxon>Bacteria</taxon>
        <taxon>Pseudomonadati</taxon>
        <taxon>Pseudomonadota</taxon>
        <taxon>Betaproteobacteria</taxon>
        <taxon>Burkholderiales</taxon>
        <taxon>Alcaligenaceae</taxon>
        <taxon>Achromobacter</taxon>
    </lineage>
</organism>
<protein>
    <recommendedName>
        <fullName evidence="4">Phage virion morphogenesis protein</fullName>
    </recommendedName>
</protein>
<reference evidence="2 3" key="1">
    <citation type="submission" date="2020-04" db="EMBL/GenBank/DDBJ databases">
        <authorList>
            <person name="De Canck E."/>
        </authorList>
    </citation>
    <scope>NUCLEOTIDE SEQUENCE [LARGE SCALE GENOMIC DNA]</scope>
    <source>
        <strain evidence="2 3">LMG 26858</strain>
    </source>
</reference>
<dbReference type="RefSeq" id="WP_175206582.1">
    <property type="nucleotide sequence ID" value="NZ_CADILG010000009.1"/>
</dbReference>
<keyword evidence="3" id="KW-1185">Reference proteome</keyword>
<dbReference type="Pfam" id="PF05069">
    <property type="entry name" value="Phage_tail_S"/>
    <property type="match status" value="1"/>
</dbReference>
<evidence type="ECO:0000256" key="1">
    <source>
        <dbReference type="SAM" id="MobiDB-lite"/>
    </source>
</evidence>
<dbReference type="EMBL" id="CADILG010000009">
    <property type="protein sequence ID" value="CAB3850123.1"/>
    <property type="molecule type" value="Genomic_DNA"/>
</dbReference>
<gene>
    <name evidence="2" type="ORF">LMG26858_01663</name>
</gene>
<evidence type="ECO:0008006" key="4">
    <source>
        <dbReference type="Google" id="ProtNLM"/>
    </source>
</evidence>
<evidence type="ECO:0000313" key="3">
    <source>
        <dbReference type="Proteomes" id="UP000494117"/>
    </source>
</evidence>